<feature type="transmembrane region" description="Helical" evidence="1">
    <location>
        <begin position="118"/>
        <end position="139"/>
    </location>
</feature>
<proteinExistence type="predicted"/>
<feature type="transmembrane region" description="Helical" evidence="1">
    <location>
        <begin position="151"/>
        <end position="180"/>
    </location>
</feature>
<feature type="transmembrane region" description="Helical" evidence="1">
    <location>
        <begin position="186"/>
        <end position="219"/>
    </location>
</feature>
<feature type="transmembrane region" description="Helical" evidence="1">
    <location>
        <begin position="335"/>
        <end position="351"/>
    </location>
</feature>
<keyword evidence="1" id="KW-0812">Transmembrane</keyword>
<feature type="transmembrane region" description="Helical" evidence="1">
    <location>
        <begin position="46"/>
        <end position="64"/>
    </location>
</feature>
<name>A0A173XL15_9FIRM</name>
<keyword evidence="1" id="KW-0472">Membrane</keyword>
<feature type="transmembrane region" description="Helical" evidence="1">
    <location>
        <begin position="231"/>
        <end position="251"/>
    </location>
</feature>
<gene>
    <name evidence="2" type="ORF">ERS852392_00601</name>
</gene>
<dbReference type="RefSeq" id="WP_055301266.1">
    <property type="nucleotide sequence ID" value="NZ_CYYR01000003.1"/>
</dbReference>
<feature type="transmembrane region" description="Helical" evidence="1">
    <location>
        <begin position="357"/>
        <end position="375"/>
    </location>
</feature>
<organism evidence="2 3">
    <name type="scientific">Roseburia inulinivorans</name>
    <dbReference type="NCBI Taxonomy" id="360807"/>
    <lineage>
        <taxon>Bacteria</taxon>
        <taxon>Bacillati</taxon>
        <taxon>Bacillota</taxon>
        <taxon>Clostridia</taxon>
        <taxon>Lachnospirales</taxon>
        <taxon>Lachnospiraceae</taxon>
        <taxon>Roseburia</taxon>
    </lineage>
</organism>
<dbReference type="Proteomes" id="UP000095395">
    <property type="component" value="Unassembled WGS sequence"/>
</dbReference>
<feature type="transmembrane region" description="Helical" evidence="1">
    <location>
        <begin position="21"/>
        <end position="40"/>
    </location>
</feature>
<protein>
    <recommendedName>
        <fullName evidence="4">Polysaccharide polymerase</fullName>
    </recommendedName>
</protein>
<evidence type="ECO:0000313" key="2">
    <source>
        <dbReference type="EMBL" id="CUN51537.1"/>
    </source>
</evidence>
<evidence type="ECO:0000313" key="3">
    <source>
        <dbReference type="Proteomes" id="UP000095395"/>
    </source>
</evidence>
<evidence type="ECO:0000256" key="1">
    <source>
        <dbReference type="SAM" id="Phobius"/>
    </source>
</evidence>
<feature type="transmembrane region" description="Helical" evidence="1">
    <location>
        <begin position="73"/>
        <end position="90"/>
    </location>
</feature>
<reference evidence="2 3" key="1">
    <citation type="submission" date="2015-09" db="EMBL/GenBank/DDBJ databases">
        <authorList>
            <consortium name="Pathogen Informatics"/>
        </authorList>
    </citation>
    <scope>NUCLEOTIDE SEQUENCE [LARGE SCALE GENOMIC DNA]</scope>
    <source>
        <strain evidence="2 3">2789STDY5608835</strain>
    </source>
</reference>
<dbReference type="AlphaFoldDB" id="A0A173XL15"/>
<keyword evidence="1" id="KW-1133">Transmembrane helix</keyword>
<feature type="transmembrane region" description="Helical" evidence="1">
    <location>
        <begin position="303"/>
        <end position="323"/>
    </location>
</feature>
<evidence type="ECO:0008006" key="4">
    <source>
        <dbReference type="Google" id="ProtNLM"/>
    </source>
</evidence>
<sequence>MNIIQKKLIDIKQNTEQFEMIGNISFCMYYAIMVIIKTFGYVSYETFFKIAFVMAVVCLAVKVLTTKYTMREFLILYLLLAVSAVCWLRVGEKNVLFITMSLWGMKNIRFDTLMKSTVWIRVIGTLLMIMLAFCGVLDLQANTAVATDFSIYSVFAFGYIKSNAAYYMIFVTIAIVLYIQYEKLNFWYFAVSAAICLLAFEATFCRTGLIVFFAMWALIILDKLCKNKKYYQLLTMTTAGVFIISWIWMVIYKINNTFMFRINRMLSGRIEITNNYYKAYGMTLFPKTVNIFWDMNYTTIDNLYMYLFISCGALFTILFVYWASRSQWKMYSNGYYREIIFFTIFAVYAVLEQSPMNPILNPFILFTANLVYKNYTVRER</sequence>
<accession>A0A173XL15</accession>
<dbReference type="EMBL" id="CYYR01000003">
    <property type="protein sequence ID" value="CUN51537.1"/>
    <property type="molecule type" value="Genomic_DNA"/>
</dbReference>